<organism evidence="1 2">
    <name type="scientific">Adhaeribacter soli</name>
    <dbReference type="NCBI Taxonomy" id="2607655"/>
    <lineage>
        <taxon>Bacteria</taxon>
        <taxon>Pseudomonadati</taxon>
        <taxon>Bacteroidota</taxon>
        <taxon>Cytophagia</taxon>
        <taxon>Cytophagales</taxon>
        <taxon>Hymenobacteraceae</taxon>
        <taxon>Adhaeribacter</taxon>
    </lineage>
</organism>
<evidence type="ECO:0008006" key="3">
    <source>
        <dbReference type="Google" id="ProtNLM"/>
    </source>
</evidence>
<gene>
    <name evidence="1" type="ORF">F0P94_16930</name>
</gene>
<comment type="caution">
    <text evidence="1">The sequence shown here is derived from an EMBL/GenBank/DDBJ whole genome shotgun (WGS) entry which is preliminary data.</text>
</comment>
<dbReference type="AlphaFoldDB" id="A0A5N1IPE6"/>
<keyword evidence="2" id="KW-1185">Reference proteome</keyword>
<reference evidence="1 2" key="1">
    <citation type="submission" date="2019-09" db="EMBL/GenBank/DDBJ databases">
        <title>Genome sequence of Adhaeribacter sp. M2.</title>
        <authorList>
            <person name="Srinivasan S."/>
        </authorList>
    </citation>
    <scope>NUCLEOTIDE SEQUENCE [LARGE SCALE GENOMIC DNA]</scope>
    <source>
        <strain evidence="1 2">M2</strain>
    </source>
</reference>
<dbReference type="RefSeq" id="WP_150905251.1">
    <property type="nucleotide sequence ID" value="NZ_VTWT01000011.1"/>
</dbReference>
<evidence type="ECO:0000313" key="1">
    <source>
        <dbReference type="EMBL" id="KAA9325621.1"/>
    </source>
</evidence>
<proteinExistence type="predicted"/>
<evidence type="ECO:0000313" key="2">
    <source>
        <dbReference type="Proteomes" id="UP000326570"/>
    </source>
</evidence>
<dbReference type="Proteomes" id="UP000326570">
    <property type="component" value="Unassembled WGS sequence"/>
</dbReference>
<sequence length="174" mass="20052">MGMLTIYAFLICGFLFGTAEVYRVSELRQFYHQATKEAAAGEAFYKHMAQYDGREPVILGFKAASEAVMAKYAWSPYAKLKHLKNSAAIFDQAVKLDPDNAEIRFLRYTVEYYVPRYLNLSNNVEEDRRIILNSLFKYPKSGLDAEPGKIMRDFLLTADHCSDQEKQQLRTIKI</sequence>
<accession>A0A5N1IPE6</accession>
<dbReference type="EMBL" id="VTWT01000011">
    <property type="protein sequence ID" value="KAA9325621.1"/>
    <property type="molecule type" value="Genomic_DNA"/>
</dbReference>
<protein>
    <recommendedName>
        <fullName evidence="3">Tetratricopeptide repeat protein</fullName>
    </recommendedName>
</protein>
<name>A0A5N1IPE6_9BACT</name>